<dbReference type="InterPro" id="IPR001608">
    <property type="entry name" value="Ala_racemase_N"/>
</dbReference>
<proteinExistence type="inferred from homology"/>
<accession>A0ABT6R721</accession>
<feature type="domain" description="D-serine dehydratase-like" evidence="3">
    <location>
        <begin position="263"/>
        <end position="353"/>
    </location>
</feature>
<organism evidence="4 5">
    <name type="scientific">Pinibacter soli</name>
    <dbReference type="NCBI Taxonomy" id="3044211"/>
    <lineage>
        <taxon>Bacteria</taxon>
        <taxon>Pseudomonadati</taxon>
        <taxon>Bacteroidota</taxon>
        <taxon>Chitinophagia</taxon>
        <taxon>Chitinophagales</taxon>
        <taxon>Chitinophagaceae</taxon>
        <taxon>Pinibacter</taxon>
    </lineage>
</organism>
<dbReference type="InterPro" id="IPR051466">
    <property type="entry name" value="D-amino_acid_metab_enzyme"/>
</dbReference>
<dbReference type="Pfam" id="PF14031">
    <property type="entry name" value="D-ser_dehydrat"/>
    <property type="match status" value="1"/>
</dbReference>
<evidence type="ECO:0000259" key="3">
    <source>
        <dbReference type="SMART" id="SM01119"/>
    </source>
</evidence>
<dbReference type="InterPro" id="IPR026956">
    <property type="entry name" value="D-ser_dehydrat-like_dom"/>
</dbReference>
<gene>
    <name evidence="4" type="ORF">QJ048_01215</name>
</gene>
<dbReference type="InterPro" id="IPR042208">
    <property type="entry name" value="D-ser_dehydrat-like_sf"/>
</dbReference>
<keyword evidence="2" id="KW-0456">Lyase</keyword>
<dbReference type="SMART" id="SM01119">
    <property type="entry name" value="D-ser_dehydrat"/>
    <property type="match status" value="1"/>
</dbReference>
<reference evidence="4 5" key="1">
    <citation type="submission" date="2023-05" db="EMBL/GenBank/DDBJ databases">
        <title>Genome sequence of Pinibacter sp. MAH-24.</title>
        <authorList>
            <person name="Huq M.A."/>
        </authorList>
    </citation>
    <scope>NUCLEOTIDE SEQUENCE [LARGE SCALE GENOMIC DNA]</scope>
    <source>
        <strain evidence="4 5">MAH-24</strain>
    </source>
</reference>
<sequence>MTTESWYHIPGIDNIDSPALIFYADRMRENVKLLKLMIGDASRLRPHVKTHKTKEATQMMMDEGIRKFKCATIAEAEMLGMVQAPDVLLAYQPAGPKLQRFISLVKNYPATKYSCLVDHRTIAETISNAAIGENIVIPVLIDLNVGMNRTGISPGEDAIDLYKHIASLKGISFGGLHFYDGHIKEIDLEKRSGECNEVLSSVRQLKTAITDSGHNENVQLVGGGSPSFPIYAKEQDVECSPGTFIFWDKGYTDGLPEQKFFTAALVITRVVSLPAEGLICVDMGHKAIAAENMLANRFSFLNAPGLTPVGQSEEHLVLKTSGAHSWKIDDVLYALPMHVCPTVALYKNAVIIEDGAVAGSWNIIARDRKICY</sequence>
<dbReference type="Proteomes" id="UP001226434">
    <property type="component" value="Unassembled WGS sequence"/>
</dbReference>
<evidence type="ECO:0000313" key="5">
    <source>
        <dbReference type="Proteomes" id="UP001226434"/>
    </source>
</evidence>
<evidence type="ECO:0000256" key="2">
    <source>
        <dbReference type="ARBA" id="ARBA00023239"/>
    </source>
</evidence>
<dbReference type="InterPro" id="IPR029066">
    <property type="entry name" value="PLP-binding_barrel"/>
</dbReference>
<dbReference type="Pfam" id="PF01168">
    <property type="entry name" value="Ala_racemase_N"/>
    <property type="match status" value="1"/>
</dbReference>
<dbReference type="PANTHER" id="PTHR28004">
    <property type="entry name" value="ZGC:162816-RELATED"/>
    <property type="match status" value="1"/>
</dbReference>
<keyword evidence="5" id="KW-1185">Reference proteome</keyword>
<dbReference type="SUPFAM" id="SSF51419">
    <property type="entry name" value="PLP-binding barrel"/>
    <property type="match status" value="1"/>
</dbReference>
<dbReference type="CDD" id="cd06821">
    <property type="entry name" value="PLPDE_III_D-TA"/>
    <property type="match status" value="1"/>
</dbReference>
<dbReference type="Gene3D" id="3.20.20.10">
    <property type="entry name" value="Alanine racemase"/>
    <property type="match status" value="1"/>
</dbReference>
<evidence type="ECO:0000313" key="4">
    <source>
        <dbReference type="EMBL" id="MDI3318367.1"/>
    </source>
</evidence>
<dbReference type="Gene3D" id="2.40.37.20">
    <property type="entry name" value="D-serine dehydratase-like domain"/>
    <property type="match status" value="1"/>
</dbReference>
<evidence type="ECO:0000256" key="1">
    <source>
        <dbReference type="ARBA" id="ARBA00005323"/>
    </source>
</evidence>
<name>A0ABT6R721_9BACT</name>
<comment type="caution">
    <text evidence="4">The sequence shown here is derived from an EMBL/GenBank/DDBJ whole genome shotgun (WGS) entry which is preliminary data.</text>
</comment>
<protein>
    <submittedName>
        <fullName evidence="4">D-TA family PLP-dependent enzyme</fullName>
    </submittedName>
</protein>
<dbReference type="PANTHER" id="PTHR28004:SF2">
    <property type="entry name" value="D-SERINE DEHYDRATASE"/>
    <property type="match status" value="1"/>
</dbReference>
<dbReference type="EMBL" id="JASBRG010000001">
    <property type="protein sequence ID" value="MDI3318367.1"/>
    <property type="molecule type" value="Genomic_DNA"/>
</dbReference>
<dbReference type="RefSeq" id="WP_282332494.1">
    <property type="nucleotide sequence ID" value="NZ_JASBRG010000001.1"/>
</dbReference>
<comment type="similarity">
    <text evidence="1">Belongs to the DSD1 family.</text>
</comment>